<keyword evidence="1" id="KW-0678">Repressor</keyword>
<dbReference type="Proteomes" id="UP000196778">
    <property type="component" value="Unassembled WGS sequence"/>
</dbReference>
<accession>A0A1R4JUW3</accession>
<dbReference type="OrthoDB" id="9816296at2"/>
<protein>
    <submittedName>
        <fullName evidence="7">Transcriptional regulator, TetR family</fullName>
    </submittedName>
</protein>
<feature type="DNA-binding region" description="H-T-H motif" evidence="5">
    <location>
        <begin position="31"/>
        <end position="50"/>
    </location>
</feature>
<evidence type="ECO:0000256" key="1">
    <source>
        <dbReference type="ARBA" id="ARBA00022491"/>
    </source>
</evidence>
<evidence type="ECO:0000256" key="5">
    <source>
        <dbReference type="PROSITE-ProRule" id="PRU00335"/>
    </source>
</evidence>
<evidence type="ECO:0000313" key="7">
    <source>
        <dbReference type="EMBL" id="SJN35752.1"/>
    </source>
</evidence>
<dbReference type="RefSeq" id="WP_087137553.1">
    <property type="nucleotide sequence ID" value="NZ_FUKR01000054.1"/>
</dbReference>
<keyword evidence="8" id="KW-1185">Reference proteome</keyword>
<dbReference type="SUPFAM" id="SSF46689">
    <property type="entry name" value="Homeodomain-like"/>
    <property type="match status" value="1"/>
</dbReference>
<proteinExistence type="predicted"/>
<dbReference type="Gene3D" id="1.10.357.10">
    <property type="entry name" value="Tetracycline Repressor, domain 2"/>
    <property type="match status" value="1"/>
</dbReference>
<keyword evidence="3 5" id="KW-0238">DNA-binding</keyword>
<evidence type="ECO:0000313" key="8">
    <source>
        <dbReference type="Proteomes" id="UP000196778"/>
    </source>
</evidence>
<dbReference type="InterPro" id="IPR001647">
    <property type="entry name" value="HTH_TetR"/>
</dbReference>
<dbReference type="Pfam" id="PF13977">
    <property type="entry name" value="TetR_C_6"/>
    <property type="match status" value="1"/>
</dbReference>
<keyword evidence="4" id="KW-0804">Transcription</keyword>
<evidence type="ECO:0000256" key="2">
    <source>
        <dbReference type="ARBA" id="ARBA00023015"/>
    </source>
</evidence>
<evidence type="ECO:0000256" key="3">
    <source>
        <dbReference type="ARBA" id="ARBA00023125"/>
    </source>
</evidence>
<dbReference type="InterPro" id="IPR039538">
    <property type="entry name" value="BetI_C"/>
</dbReference>
<feature type="domain" description="HTH tetR-type" evidence="6">
    <location>
        <begin position="8"/>
        <end position="68"/>
    </location>
</feature>
<dbReference type="PROSITE" id="PS01081">
    <property type="entry name" value="HTH_TETR_1"/>
    <property type="match status" value="1"/>
</dbReference>
<sequence>MPRLIDHEARAAALAEAAWRVLARDGILRLSVRNVAEEAGLATASLRRAFPTQTALRAYCLTLVSERVQERIRRLEPRADVRAAVEDRIAQLLPLDAERRLEMEAFIAIGVLALTDEELQPHYRRAHDLIAGACVGVVTALRPGGAGSPAAEAARLHALIDGLALHLVQPKAIGPDEAMSVLALHLDELAQG</sequence>
<evidence type="ECO:0000256" key="4">
    <source>
        <dbReference type="ARBA" id="ARBA00023163"/>
    </source>
</evidence>
<name>A0A1R4JUW3_9MICO</name>
<dbReference type="InterPro" id="IPR036271">
    <property type="entry name" value="Tet_transcr_reg_TetR-rel_C_sf"/>
</dbReference>
<dbReference type="EMBL" id="FUKR01000054">
    <property type="protein sequence ID" value="SJN35752.1"/>
    <property type="molecule type" value="Genomic_DNA"/>
</dbReference>
<organism evidence="7 8">
    <name type="scientific">Mycetocola reblochoni REB411</name>
    <dbReference type="NCBI Taxonomy" id="1255698"/>
    <lineage>
        <taxon>Bacteria</taxon>
        <taxon>Bacillati</taxon>
        <taxon>Actinomycetota</taxon>
        <taxon>Actinomycetes</taxon>
        <taxon>Micrococcales</taxon>
        <taxon>Microbacteriaceae</taxon>
        <taxon>Mycetocola</taxon>
    </lineage>
</organism>
<dbReference type="GO" id="GO:0003677">
    <property type="term" value="F:DNA binding"/>
    <property type="evidence" value="ECO:0007669"/>
    <property type="project" value="UniProtKB-UniRule"/>
</dbReference>
<keyword evidence="2" id="KW-0805">Transcription regulation</keyword>
<gene>
    <name evidence="7" type="ORF">FM119_09580</name>
</gene>
<reference evidence="8" key="1">
    <citation type="submission" date="2017-02" db="EMBL/GenBank/DDBJ databases">
        <authorList>
            <person name="Dridi B."/>
        </authorList>
    </citation>
    <scope>NUCLEOTIDE SEQUENCE [LARGE SCALE GENOMIC DNA]</scope>
    <source>
        <strain evidence="8">EB411</strain>
    </source>
</reference>
<dbReference type="InterPro" id="IPR023772">
    <property type="entry name" value="DNA-bd_HTH_TetR-type_CS"/>
</dbReference>
<dbReference type="Pfam" id="PF00440">
    <property type="entry name" value="TetR_N"/>
    <property type="match status" value="1"/>
</dbReference>
<dbReference type="PROSITE" id="PS50977">
    <property type="entry name" value="HTH_TETR_2"/>
    <property type="match status" value="1"/>
</dbReference>
<evidence type="ECO:0000259" key="6">
    <source>
        <dbReference type="PROSITE" id="PS50977"/>
    </source>
</evidence>
<dbReference type="SUPFAM" id="SSF48498">
    <property type="entry name" value="Tetracyclin repressor-like, C-terminal domain"/>
    <property type="match status" value="1"/>
</dbReference>
<dbReference type="AlphaFoldDB" id="A0A1R4JUW3"/>
<dbReference type="InterPro" id="IPR009057">
    <property type="entry name" value="Homeodomain-like_sf"/>
</dbReference>